<dbReference type="RefSeq" id="WP_386720477.1">
    <property type="nucleotide sequence ID" value="NZ_JBHXIJ010000300.1"/>
</dbReference>
<gene>
    <name evidence="2" type="ORF">ACFWJN_28510</name>
</gene>
<evidence type="ECO:0000313" key="3">
    <source>
        <dbReference type="Proteomes" id="UP001598448"/>
    </source>
</evidence>
<feature type="region of interest" description="Disordered" evidence="1">
    <location>
        <begin position="167"/>
        <end position="190"/>
    </location>
</feature>
<comment type="caution">
    <text evidence="2">The sequence shown here is derived from an EMBL/GenBank/DDBJ whole genome shotgun (WGS) entry which is preliminary data.</text>
</comment>
<reference evidence="2 3" key="1">
    <citation type="submission" date="2024-09" db="EMBL/GenBank/DDBJ databases">
        <title>The Natural Products Discovery Center: Release of the First 8490 Sequenced Strains for Exploring Actinobacteria Biosynthetic Diversity.</title>
        <authorList>
            <person name="Kalkreuter E."/>
            <person name="Kautsar S.A."/>
            <person name="Yang D."/>
            <person name="Bader C.D."/>
            <person name="Teijaro C.N."/>
            <person name="Fluegel L."/>
            <person name="Davis C.M."/>
            <person name="Simpson J.R."/>
            <person name="Lauterbach L."/>
            <person name="Steele A.D."/>
            <person name="Gui C."/>
            <person name="Meng S."/>
            <person name="Li G."/>
            <person name="Viehrig K."/>
            <person name="Ye F."/>
            <person name="Su P."/>
            <person name="Kiefer A.F."/>
            <person name="Nichols A."/>
            <person name="Cepeda A.J."/>
            <person name="Yan W."/>
            <person name="Fan B."/>
            <person name="Jiang Y."/>
            <person name="Adhikari A."/>
            <person name="Zheng C.-J."/>
            <person name="Schuster L."/>
            <person name="Cowan T.M."/>
            <person name="Smanski M.J."/>
            <person name="Chevrette M.G."/>
            <person name="De Carvalho L.P.S."/>
            <person name="Shen B."/>
        </authorList>
    </citation>
    <scope>NUCLEOTIDE SEQUENCE [LARGE SCALE GENOMIC DNA]</scope>
    <source>
        <strain evidence="2 3">NPDC058348</strain>
    </source>
</reference>
<dbReference type="EMBL" id="JBHXIJ010000300">
    <property type="protein sequence ID" value="MFD5102887.1"/>
    <property type="molecule type" value="Genomic_DNA"/>
</dbReference>
<organism evidence="2 3">
    <name type="scientific">Streptomyces albidochromogenes</name>
    <dbReference type="NCBI Taxonomy" id="329524"/>
    <lineage>
        <taxon>Bacteria</taxon>
        <taxon>Bacillati</taxon>
        <taxon>Actinomycetota</taxon>
        <taxon>Actinomycetes</taxon>
        <taxon>Kitasatosporales</taxon>
        <taxon>Streptomycetaceae</taxon>
        <taxon>Streptomyces</taxon>
    </lineage>
</organism>
<evidence type="ECO:0000256" key="1">
    <source>
        <dbReference type="SAM" id="MobiDB-lite"/>
    </source>
</evidence>
<proteinExistence type="predicted"/>
<dbReference type="Proteomes" id="UP001598448">
    <property type="component" value="Unassembled WGS sequence"/>
</dbReference>
<protein>
    <submittedName>
        <fullName evidence="2">Uncharacterized protein</fullName>
    </submittedName>
</protein>
<sequence>MPNPELQRINAFLSGFARRQAGHIVDLPGGFAVYDDAYAHSRANNQVVIDAVVDAEALPALAEEALGHLPHRLISVLDHAGGMACVGPLVRAAYTHSTHLVMLHAGPAPTSKPADEVDLDAIRAPLTRRRRRLLPDVDNEVVRHLVDRHEARRGGAEIVRFLGARTEEGRSPHGPTSTWTQGPAWRRSRI</sequence>
<keyword evidence="3" id="KW-1185">Reference proteome</keyword>
<name>A0ABW6FVH6_9ACTN</name>
<evidence type="ECO:0000313" key="2">
    <source>
        <dbReference type="EMBL" id="MFD5102887.1"/>
    </source>
</evidence>
<accession>A0ABW6FVH6</accession>